<dbReference type="GO" id="GO:0007219">
    <property type="term" value="P:Notch signaling pathway"/>
    <property type="evidence" value="ECO:0007669"/>
    <property type="project" value="TreeGrafter"/>
</dbReference>
<feature type="domain" description="ADAM10 cysteine-rich" evidence="2">
    <location>
        <begin position="2"/>
        <end position="21"/>
    </location>
</feature>
<protein>
    <recommendedName>
        <fullName evidence="2">ADAM10 cysteine-rich domain-containing protein</fullName>
    </recommendedName>
</protein>
<proteinExistence type="predicted"/>
<dbReference type="PANTHER" id="PTHR45702:SF2">
    <property type="entry name" value="KUZBANIAN, ISOFORM A"/>
    <property type="match status" value="1"/>
</dbReference>
<dbReference type="InterPro" id="IPR049038">
    <property type="entry name" value="ADAM10_Cys-rich"/>
</dbReference>
<reference evidence="3" key="2">
    <citation type="submission" date="2021-09" db="EMBL/GenBank/DDBJ databases">
        <authorList>
            <person name="Jia N."/>
            <person name="Wang J."/>
            <person name="Shi W."/>
            <person name="Du L."/>
            <person name="Sun Y."/>
            <person name="Zhan W."/>
            <person name="Jiang J."/>
            <person name="Wang Q."/>
            <person name="Zhang B."/>
            <person name="Ji P."/>
            <person name="Sakyi L.B."/>
            <person name="Cui X."/>
            <person name="Yuan T."/>
            <person name="Jiang B."/>
            <person name="Yang W."/>
            <person name="Lam T.T.-Y."/>
            <person name="Chang Q."/>
            <person name="Ding S."/>
            <person name="Wang X."/>
            <person name="Zhu J."/>
            <person name="Ruan X."/>
            <person name="Zhao L."/>
            <person name="Wei J."/>
            <person name="Que T."/>
            <person name="Du C."/>
            <person name="Cheng J."/>
            <person name="Dai P."/>
            <person name="Han X."/>
            <person name="Huang E."/>
            <person name="Gao Y."/>
            <person name="Liu J."/>
            <person name="Shao H."/>
            <person name="Ye R."/>
            <person name="Li L."/>
            <person name="Wei W."/>
            <person name="Wang X."/>
            <person name="Wang C."/>
            <person name="Huo Q."/>
            <person name="Li W."/>
            <person name="Guo W."/>
            <person name="Chen H."/>
            <person name="Chen S."/>
            <person name="Zhou L."/>
            <person name="Zhou L."/>
            <person name="Ni X."/>
            <person name="Tian J."/>
            <person name="Zhou Y."/>
            <person name="Sheng Y."/>
            <person name="Liu T."/>
            <person name="Pan Y."/>
            <person name="Xia L."/>
            <person name="Li J."/>
            <person name="Zhao F."/>
            <person name="Cao W."/>
        </authorList>
    </citation>
    <scope>NUCLEOTIDE SEQUENCE</scope>
    <source>
        <strain evidence="3">Rsan-2018</strain>
        <tissue evidence="3">Larvae</tissue>
    </source>
</reference>
<dbReference type="Pfam" id="PF21299">
    <property type="entry name" value="ADAM10_Cys-rich"/>
    <property type="match status" value="1"/>
</dbReference>
<dbReference type="AlphaFoldDB" id="A0A9D4SVL9"/>
<evidence type="ECO:0000313" key="4">
    <source>
        <dbReference type="Proteomes" id="UP000821837"/>
    </source>
</evidence>
<dbReference type="EMBL" id="JABSTV010001251">
    <property type="protein sequence ID" value="KAH7950962.1"/>
    <property type="molecule type" value="Genomic_DNA"/>
</dbReference>
<comment type="caution">
    <text evidence="3">The sequence shown here is derived from an EMBL/GenBank/DDBJ whole genome shotgun (WGS) entry which is preliminary data.</text>
</comment>
<evidence type="ECO:0000313" key="3">
    <source>
        <dbReference type="EMBL" id="KAH7950962.1"/>
    </source>
</evidence>
<dbReference type="GO" id="GO:0006509">
    <property type="term" value="P:membrane protein ectodomain proteolysis"/>
    <property type="evidence" value="ECO:0007669"/>
    <property type="project" value="TreeGrafter"/>
</dbReference>
<evidence type="ECO:0000256" key="1">
    <source>
        <dbReference type="SAM" id="Phobius"/>
    </source>
</evidence>
<dbReference type="GO" id="GO:0004222">
    <property type="term" value="F:metalloendopeptidase activity"/>
    <property type="evidence" value="ECO:0007669"/>
    <property type="project" value="TreeGrafter"/>
</dbReference>
<gene>
    <name evidence="3" type="ORF">HPB52_003408</name>
</gene>
<dbReference type="VEuPathDB" id="VectorBase:RSAN_047007"/>
<accession>A0A9D4SVL9</accession>
<feature type="transmembrane region" description="Helical" evidence="1">
    <location>
        <begin position="49"/>
        <end position="70"/>
    </location>
</feature>
<keyword evidence="1" id="KW-0812">Transmembrane</keyword>
<dbReference type="GO" id="GO:0005886">
    <property type="term" value="C:plasma membrane"/>
    <property type="evidence" value="ECO:0007669"/>
    <property type="project" value="TreeGrafter"/>
</dbReference>
<dbReference type="PANTHER" id="PTHR45702">
    <property type="entry name" value="ADAM10/ADAM17 METALLOPEPTIDASE FAMILY MEMBER"/>
    <property type="match status" value="1"/>
</dbReference>
<keyword evidence="4" id="KW-1185">Reference proteome</keyword>
<evidence type="ECO:0000259" key="2">
    <source>
        <dbReference type="Pfam" id="PF21299"/>
    </source>
</evidence>
<keyword evidence="1" id="KW-1133">Transmembrane helix</keyword>
<reference evidence="3" key="1">
    <citation type="journal article" date="2020" name="Cell">
        <title>Large-Scale Comparative Analyses of Tick Genomes Elucidate Their Genetic Diversity and Vector Capacities.</title>
        <authorList>
            <consortium name="Tick Genome and Microbiome Consortium (TIGMIC)"/>
            <person name="Jia N."/>
            <person name="Wang J."/>
            <person name="Shi W."/>
            <person name="Du L."/>
            <person name="Sun Y."/>
            <person name="Zhan W."/>
            <person name="Jiang J.F."/>
            <person name="Wang Q."/>
            <person name="Zhang B."/>
            <person name="Ji P."/>
            <person name="Bell-Sakyi L."/>
            <person name="Cui X.M."/>
            <person name="Yuan T.T."/>
            <person name="Jiang B.G."/>
            <person name="Yang W.F."/>
            <person name="Lam T.T."/>
            <person name="Chang Q.C."/>
            <person name="Ding S.J."/>
            <person name="Wang X.J."/>
            <person name="Zhu J.G."/>
            <person name="Ruan X.D."/>
            <person name="Zhao L."/>
            <person name="Wei J.T."/>
            <person name="Ye R.Z."/>
            <person name="Que T.C."/>
            <person name="Du C.H."/>
            <person name="Zhou Y.H."/>
            <person name="Cheng J.X."/>
            <person name="Dai P.F."/>
            <person name="Guo W.B."/>
            <person name="Han X.H."/>
            <person name="Huang E.J."/>
            <person name="Li L.F."/>
            <person name="Wei W."/>
            <person name="Gao Y.C."/>
            <person name="Liu J.Z."/>
            <person name="Shao H.Z."/>
            <person name="Wang X."/>
            <person name="Wang C.C."/>
            <person name="Yang T.C."/>
            <person name="Huo Q.B."/>
            <person name="Li W."/>
            <person name="Chen H.Y."/>
            <person name="Chen S.E."/>
            <person name="Zhou L.G."/>
            <person name="Ni X.B."/>
            <person name="Tian J.H."/>
            <person name="Sheng Y."/>
            <person name="Liu T."/>
            <person name="Pan Y.S."/>
            <person name="Xia L.Y."/>
            <person name="Li J."/>
            <person name="Zhao F."/>
            <person name="Cao W.C."/>
        </authorList>
    </citation>
    <scope>NUCLEOTIDE SEQUENCE</scope>
    <source>
        <strain evidence="3">Rsan-2018</strain>
    </source>
</reference>
<dbReference type="InterPro" id="IPR051489">
    <property type="entry name" value="ADAM_Metalloproteinase"/>
</dbReference>
<dbReference type="Proteomes" id="UP000821837">
    <property type="component" value="Chromosome 5"/>
</dbReference>
<organism evidence="3 4">
    <name type="scientific">Rhipicephalus sanguineus</name>
    <name type="common">Brown dog tick</name>
    <name type="synonym">Ixodes sanguineus</name>
    <dbReference type="NCBI Taxonomy" id="34632"/>
    <lineage>
        <taxon>Eukaryota</taxon>
        <taxon>Metazoa</taxon>
        <taxon>Ecdysozoa</taxon>
        <taxon>Arthropoda</taxon>
        <taxon>Chelicerata</taxon>
        <taxon>Arachnida</taxon>
        <taxon>Acari</taxon>
        <taxon>Parasitiformes</taxon>
        <taxon>Ixodida</taxon>
        <taxon>Ixodoidea</taxon>
        <taxon>Ixodidae</taxon>
        <taxon>Rhipicephalinae</taxon>
        <taxon>Rhipicephalus</taxon>
        <taxon>Rhipicephalus</taxon>
    </lineage>
</organism>
<dbReference type="OrthoDB" id="6485396at2759"/>
<keyword evidence="1" id="KW-0472">Membrane</keyword>
<sequence length="106" mass="11564">MQPGAPCHDLQGYCDVFQRCRLIDAEGLLSRLKRLVFGGRGAGSALLRYWYLTVVAVVLGGAATIVFVRICAVCTPSTNPHLPPERGILSSALQPVSLFKDMTRFQ</sequence>
<name>A0A9D4SVL9_RHISA</name>